<gene>
    <name evidence="10" type="ORF">A4X13_0g7353</name>
</gene>
<evidence type="ECO:0000256" key="8">
    <source>
        <dbReference type="SAM" id="MobiDB-lite"/>
    </source>
</evidence>
<dbReference type="EC" id="3.4.19.12" evidence="3"/>
<dbReference type="GO" id="GO:0006508">
    <property type="term" value="P:proteolysis"/>
    <property type="evidence" value="ECO:0007669"/>
    <property type="project" value="UniProtKB-KW"/>
</dbReference>
<protein>
    <recommendedName>
        <fullName evidence="3">ubiquitinyl hydrolase 1</fullName>
        <ecNumber evidence="3">3.4.19.12</ecNumber>
    </recommendedName>
</protein>
<reference evidence="10" key="1">
    <citation type="submission" date="2016-04" db="EMBL/GenBank/DDBJ databases">
        <authorList>
            <person name="Nguyen H.D."/>
            <person name="Samba Siva P."/>
            <person name="Cullis J."/>
            <person name="Levesque C.A."/>
            <person name="Hambleton S."/>
        </authorList>
    </citation>
    <scope>NUCLEOTIDE SEQUENCE</scope>
    <source>
        <strain evidence="10">DAOMC 236416</strain>
    </source>
</reference>
<sequence>MSHSSNEAPAKRRKVAHGSPNMLSSSTQDDNGNQTSSSTVSLNSLGSSSSAPDHTAATPITVRDSSPFEIAPVGLRNDGNTCYQNAAMQALLHTTPFAEAFSTRSFDELKAHFGDFCTVNAVQHFFRRVLIGGKVTAPTELNQNLNTFASSLQVGRQEDAHEFLRLLLQDIQRRCIFLSSGTTIVDDIFAGRLRSRVHCPCCGSDSDTFEQFMDLNLDVSVHGQGGGSRDKLSSIDASLEAFTRQELLHGYECEKCQKPVLAQKQVKVDHVPSILTIQLKRFMATGEKATQIINFPEVLNIGPYTTSDDTRNSAYHLYAVVHHFGERSDSGHYTASVRQGGHWYRCDDESVYPIESPVGAASAYLLFYQRKEQANTVLPKSMVRTTEQSKQQPKEEQSKQHSTTKQSKQQSTLFKYGFKQQHSTKASKQQPTLFEFGFSSSVAKVGRADEKRGDGQDTNKGQDDVHRLTLQSLKRQPGIDVRT</sequence>
<evidence type="ECO:0000256" key="5">
    <source>
        <dbReference type="ARBA" id="ARBA00022786"/>
    </source>
</evidence>
<feature type="compositionally biased region" description="Low complexity" evidence="8">
    <location>
        <begin position="400"/>
        <end position="410"/>
    </location>
</feature>
<feature type="non-terminal residue" evidence="10">
    <location>
        <position position="483"/>
    </location>
</feature>
<dbReference type="PROSITE" id="PS50235">
    <property type="entry name" value="USP_3"/>
    <property type="match status" value="1"/>
</dbReference>
<dbReference type="InterPro" id="IPR001394">
    <property type="entry name" value="Peptidase_C19_UCH"/>
</dbReference>
<keyword evidence="7" id="KW-0788">Thiol protease</keyword>
<comment type="catalytic activity">
    <reaction evidence="1">
        <text>Thiol-dependent hydrolysis of ester, thioester, amide, peptide and isopeptide bonds formed by the C-terminal Gly of ubiquitin (a 76-residue protein attached to proteins as an intracellular targeting signal).</text>
        <dbReference type="EC" id="3.4.19.12"/>
    </reaction>
</comment>
<dbReference type="PANTHER" id="PTHR24006:SF758">
    <property type="entry name" value="UBIQUITIN CARBOXYL-TERMINAL HYDROLASE 36"/>
    <property type="match status" value="1"/>
</dbReference>
<feature type="compositionally biased region" description="Polar residues" evidence="8">
    <location>
        <begin position="21"/>
        <end position="34"/>
    </location>
</feature>
<comment type="caution">
    <text evidence="10">The sequence shown here is derived from an EMBL/GenBank/DDBJ whole genome shotgun (WGS) entry which is preliminary data.</text>
</comment>
<dbReference type="AlphaFoldDB" id="A0A8T8SJK2"/>
<evidence type="ECO:0000256" key="6">
    <source>
        <dbReference type="ARBA" id="ARBA00022801"/>
    </source>
</evidence>
<evidence type="ECO:0000256" key="4">
    <source>
        <dbReference type="ARBA" id="ARBA00022670"/>
    </source>
</evidence>
<organism evidence="10 11">
    <name type="scientific">Tilletia indica</name>
    <dbReference type="NCBI Taxonomy" id="43049"/>
    <lineage>
        <taxon>Eukaryota</taxon>
        <taxon>Fungi</taxon>
        <taxon>Dikarya</taxon>
        <taxon>Basidiomycota</taxon>
        <taxon>Ustilaginomycotina</taxon>
        <taxon>Exobasidiomycetes</taxon>
        <taxon>Tilletiales</taxon>
        <taxon>Tilletiaceae</taxon>
        <taxon>Tilletia</taxon>
    </lineage>
</organism>
<dbReference type="InterPro" id="IPR028889">
    <property type="entry name" value="USP"/>
</dbReference>
<dbReference type="InterPro" id="IPR038765">
    <property type="entry name" value="Papain-like_cys_pep_sf"/>
</dbReference>
<reference evidence="10" key="2">
    <citation type="journal article" date="2019" name="IMA Fungus">
        <title>Genome sequencing and comparison of five Tilletia species to identify candidate genes for the detection of regulated species infecting wheat.</title>
        <authorList>
            <person name="Nguyen H.D.T."/>
            <person name="Sultana T."/>
            <person name="Kesanakurti P."/>
            <person name="Hambleton S."/>
        </authorList>
    </citation>
    <scope>NUCLEOTIDE SEQUENCE</scope>
    <source>
        <strain evidence="10">DAOMC 236416</strain>
    </source>
</reference>
<proteinExistence type="inferred from homology"/>
<feature type="compositionally biased region" description="Basic and acidic residues" evidence="8">
    <location>
        <begin position="446"/>
        <end position="467"/>
    </location>
</feature>
<evidence type="ECO:0000256" key="3">
    <source>
        <dbReference type="ARBA" id="ARBA00012759"/>
    </source>
</evidence>
<dbReference type="GO" id="GO:0004843">
    <property type="term" value="F:cysteine-type deubiquitinase activity"/>
    <property type="evidence" value="ECO:0007669"/>
    <property type="project" value="UniProtKB-EC"/>
</dbReference>
<dbReference type="InterPro" id="IPR050164">
    <property type="entry name" value="Peptidase_C19"/>
</dbReference>
<evidence type="ECO:0000256" key="1">
    <source>
        <dbReference type="ARBA" id="ARBA00000707"/>
    </source>
</evidence>
<evidence type="ECO:0000256" key="7">
    <source>
        <dbReference type="ARBA" id="ARBA00022807"/>
    </source>
</evidence>
<dbReference type="SUPFAM" id="SSF54001">
    <property type="entry name" value="Cysteine proteinases"/>
    <property type="match status" value="1"/>
</dbReference>
<keyword evidence="4" id="KW-0645">Protease</keyword>
<dbReference type="GO" id="GO:0005829">
    <property type="term" value="C:cytosol"/>
    <property type="evidence" value="ECO:0007669"/>
    <property type="project" value="TreeGrafter"/>
</dbReference>
<dbReference type="GO" id="GO:0016579">
    <property type="term" value="P:protein deubiquitination"/>
    <property type="evidence" value="ECO:0007669"/>
    <property type="project" value="InterPro"/>
</dbReference>
<feature type="domain" description="USP" evidence="9">
    <location>
        <begin position="73"/>
        <end position="371"/>
    </location>
</feature>
<feature type="compositionally biased region" description="Low complexity" evidence="8">
    <location>
        <begin position="35"/>
        <end position="50"/>
    </location>
</feature>
<evidence type="ECO:0000313" key="10">
    <source>
        <dbReference type="EMBL" id="KAE8241575.1"/>
    </source>
</evidence>
<feature type="region of interest" description="Disordered" evidence="8">
    <location>
        <begin position="1"/>
        <end position="63"/>
    </location>
</feature>
<dbReference type="GO" id="GO:0005634">
    <property type="term" value="C:nucleus"/>
    <property type="evidence" value="ECO:0007669"/>
    <property type="project" value="TreeGrafter"/>
</dbReference>
<evidence type="ECO:0000256" key="2">
    <source>
        <dbReference type="ARBA" id="ARBA00009085"/>
    </source>
</evidence>
<keyword evidence="5" id="KW-0833">Ubl conjugation pathway</keyword>
<dbReference type="Gene3D" id="3.90.70.10">
    <property type="entry name" value="Cysteine proteinases"/>
    <property type="match status" value="1"/>
</dbReference>
<evidence type="ECO:0000313" key="11">
    <source>
        <dbReference type="Proteomes" id="UP000077521"/>
    </source>
</evidence>
<accession>A0A8T8SJK2</accession>
<dbReference type="PANTHER" id="PTHR24006">
    <property type="entry name" value="UBIQUITIN CARBOXYL-TERMINAL HYDROLASE"/>
    <property type="match status" value="1"/>
</dbReference>
<dbReference type="InterPro" id="IPR018200">
    <property type="entry name" value="USP_CS"/>
</dbReference>
<name>A0A8T8SJK2_9BASI</name>
<comment type="similarity">
    <text evidence="2">Belongs to the peptidase C19 family.</text>
</comment>
<keyword evidence="6" id="KW-0378">Hydrolase</keyword>
<dbReference type="Pfam" id="PF00443">
    <property type="entry name" value="UCH"/>
    <property type="match status" value="1"/>
</dbReference>
<dbReference type="PROSITE" id="PS00973">
    <property type="entry name" value="USP_2"/>
    <property type="match status" value="1"/>
</dbReference>
<dbReference type="Proteomes" id="UP000077521">
    <property type="component" value="Unassembled WGS sequence"/>
</dbReference>
<dbReference type="EMBL" id="LWDF02000888">
    <property type="protein sequence ID" value="KAE8241575.1"/>
    <property type="molecule type" value="Genomic_DNA"/>
</dbReference>
<keyword evidence="11" id="KW-1185">Reference proteome</keyword>
<feature type="region of interest" description="Disordered" evidence="8">
    <location>
        <begin position="378"/>
        <end position="410"/>
    </location>
</feature>
<evidence type="ECO:0000259" key="9">
    <source>
        <dbReference type="PROSITE" id="PS50235"/>
    </source>
</evidence>
<feature type="region of interest" description="Disordered" evidence="8">
    <location>
        <begin position="445"/>
        <end position="483"/>
    </location>
</feature>